<evidence type="ECO:0000313" key="2">
    <source>
        <dbReference type="EMBL" id="REJ24757.1"/>
    </source>
</evidence>
<evidence type="ECO:0000313" key="3">
    <source>
        <dbReference type="Proteomes" id="UP000257014"/>
    </source>
</evidence>
<dbReference type="AlphaFoldDB" id="A0A3E0JXU7"/>
<reference evidence="2 3" key="1">
    <citation type="submission" date="2018-03" db="EMBL/GenBank/DDBJ databases">
        <authorList>
            <person name="Keele B.F."/>
        </authorList>
    </citation>
    <scope>NUCLEOTIDE SEQUENCE [LARGE SCALE GENOMIC DNA]</scope>
    <source>
        <strain evidence="2">ZCTH4_d</strain>
    </source>
</reference>
<dbReference type="EMBL" id="QEWE01000037">
    <property type="protein sequence ID" value="REJ24757.1"/>
    <property type="molecule type" value="Genomic_DNA"/>
</dbReference>
<organism evidence="2 3">
    <name type="scientific">Caldibacillus debilis</name>
    <dbReference type="NCBI Taxonomy" id="301148"/>
    <lineage>
        <taxon>Bacteria</taxon>
        <taxon>Bacillati</taxon>
        <taxon>Bacillota</taxon>
        <taxon>Bacilli</taxon>
        <taxon>Bacillales</taxon>
        <taxon>Bacillaceae</taxon>
        <taxon>Caldibacillus</taxon>
    </lineage>
</organism>
<proteinExistence type="predicted"/>
<name>A0A3E0JXU7_9BACI</name>
<accession>A0A3E0JXU7</accession>
<feature type="region of interest" description="Disordered" evidence="1">
    <location>
        <begin position="41"/>
        <end position="67"/>
    </location>
</feature>
<protein>
    <submittedName>
        <fullName evidence="2">Uncharacterized protein</fullName>
    </submittedName>
</protein>
<comment type="caution">
    <text evidence="2">The sequence shown here is derived from an EMBL/GenBank/DDBJ whole genome shotgun (WGS) entry which is preliminary data.</text>
</comment>
<evidence type="ECO:0000256" key="1">
    <source>
        <dbReference type="SAM" id="MobiDB-lite"/>
    </source>
</evidence>
<gene>
    <name evidence="2" type="ORF">C6P37_15790</name>
</gene>
<dbReference type="Proteomes" id="UP000257014">
    <property type="component" value="Unassembled WGS sequence"/>
</dbReference>
<sequence length="67" mass="7601">MEKRGRTFLLLLKAIRKNFDAVHRKTHLRFRPAASFMAILPPGGIRPAKPKQETGSVAKGMPRHPNR</sequence>